<dbReference type="HAMAP" id="MF_01011">
    <property type="entry name" value="RNA_methyltr_TrmA"/>
    <property type="match status" value="1"/>
</dbReference>
<dbReference type="GO" id="GO:0000049">
    <property type="term" value="F:tRNA binding"/>
    <property type="evidence" value="ECO:0007669"/>
    <property type="project" value="TreeGrafter"/>
</dbReference>
<dbReference type="Proteomes" id="UP000005615">
    <property type="component" value="Unassembled WGS sequence"/>
</dbReference>
<keyword evidence="2 7" id="KW-0808">Transferase</keyword>
<dbReference type="GO" id="GO:0030697">
    <property type="term" value="F:tRNA (uracil(54)-C5)-methyltransferase activity, S-adenosyl methionine-dependent"/>
    <property type="evidence" value="ECO:0007669"/>
    <property type="project" value="UniProtKB-UniRule"/>
</dbReference>
<feature type="active site" description="Nucleophile" evidence="7">
    <location>
        <position position="322"/>
    </location>
</feature>
<dbReference type="NCBIfam" id="TIGR02143">
    <property type="entry name" value="trmA_only"/>
    <property type="match status" value="1"/>
</dbReference>
<keyword evidence="1 7" id="KW-0489">Methyltransferase</keyword>
<dbReference type="PROSITE" id="PS01231">
    <property type="entry name" value="TRMA_2"/>
    <property type="match status" value="1"/>
</dbReference>
<dbReference type="SUPFAM" id="SSF53335">
    <property type="entry name" value="S-adenosyl-L-methionine-dependent methyltransferases"/>
    <property type="match status" value="1"/>
</dbReference>
<dbReference type="GO" id="GO:0019843">
    <property type="term" value="F:rRNA binding"/>
    <property type="evidence" value="ECO:0007669"/>
    <property type="project" value="TreeGrafter"/>
</dbReference>
<evidence type="ECO:0000256" key="2">
    <source>
        <dbReference type="ARBA" id="ARBA00022679"/>
    </source>
</evidence>
<dbReference type="Pfam" id="PF05958">
    <property type="entry name" value="tRNA_U5-meth_tr"/>
    <property type="match status" value="1"/>
</dbReference>
<organism evidence="8 9">
    <name type="scientific">Aequoribacter fuscus</name>
    <dbReference type="NCBI Taxonomy" id="2518989"/>
    <lineage>
        <taxon>Bacteria</taxon>
        <taxon>Pseudomonadati</taxon>
        <taxon>Pseudomonadota</taxon>
        <taxon>Gammaproteobacteria</taxon>
        <taxon>Cellvibrionales</taxon>
        <taxon>Halieaceae</taxon>
        <taxon>Aequoribacter</taxon>
    </lineage>
</organism>
<evidence type="ECO:0000313" key="8">
    <source>
        <dbReference type="EMBL" id="EGG29668.1"/>
    </source>
</evidence>
<dbReference type="eggNOG" id="COG2265">
    <property type="taxonomic scope" value="Bacteria"/>
</dbReference>
<dbReference type="PROSITE" id="PS01230">
    <property type="entry name" value="TRMA_1"/>
    <property type="match status" value="1"/>
</dbReference>
<dbReference type="FunFam" id="2.40.50.1070:FF:000001">
    <property type="entry name" value="tRNA/tmRNA (uracil-C(5))-methyltransferase"/>
    <property type="match status" value="1"/>
</dbReference>
<feature type="binding site" evidence="7">
    <location>
        <position position="214"/>
    </location>
    <ligand>
        <name>S-adenosyl-L-methionine</name>
        <dbReference type="ChEBI" id="CHEBI:59789"/>
    </ligand>
</feature>
<dbReference type="InterPro" id="IPR010280">
    <property type="entry name" value="U5_MeTrfase_fam"/>
</dbReference>
<dbReference type="RefSeq" id="WP_009575777.1">
    <property type="nucleotide sequence ID" value="NZ_AEIG01000037.1"/>
</dbReference>
<feature type="binding site" evidence="7">
    <location>
        <position position="186"/>
    </location>
    <ligand>
        <name>S-adenosyl-L-methionine</name>
        <dbReference type="ChEBI" id="CHEBI:59789"/>
    </ligand>
</feature>
<feature type="binding site" evidence="7">
    <location>
        <position position="219"/>
    </location>
    <ligand>
        <name>S-adenosyl-L-methionine</name>
        <dbReference type="ChEBI" id="CHEBI:59789"/>
    </ligand>
</feature>
<comment type="caution">
    <text evidence="8">The sequence shown here is derived from an EMBL/GenBank/DDBJ whole genome shotgun (WGS) entry which is preliminary data.</text>
</comment>
<evidence type="ECO:0000256" key="4">
    <source>
        <dbReference type="ARBA" id="ARBA00022694"/>
    </source>
</evidence>
<dbReference type="EMBL" id="AEIG01000037">
    <property type="protein sequence ID" value="EGG29668.1"/>
    <property type="molecule type" value="Genomic_DNA"/>
</dbReference>
<feature type="binding site" evidence="7">
    <location>
        <position position="235"/>
    </location>
    <ligand>
        <name>S-adenosyl-L-methionine</name>
        <dbReference type="ChEBI" id="CHEBI:59789"/>
    </ligand>
</feature>
<evidence type="ECO:0000256" key="7">
    <source>
        <dbReference type="HAMAP-Rule" id="MF_01011"/>
    </source>
</evidence>
<dbReference type="InterPro" id="IPR011869">
    <property type="entry name" value="TrmA_MeTrfase"/>
</dbReference>
<comment type="similarity">
    <text evidence="7">Belongs to the class I-like SAM-binding methyltransferase superfamily. RNA M5U methyltransferase family. TrmA subfamily.</text>
</comment>
<dbReference type="PANTHER" id="PTHR47790:SF2">
    <property type="entry name" value="TRNA_TMRNA (URACIL-C(5))-METHYLTRANSFERASE"/>
    <property type="match status" value="1"/>
</dbReference>
<evidence type="ECO:0000256" key="3">
    <source>
        <dbReference type="ARBA" id="ARBA00022691"/>
    </source>
</evidence>
<dbReference type="InterPro" id="IPR030391">
    <property type="entry name" value="MeTrfase_TrmA_CS"/>
</dbReference>
<proteinExistence type="inferred from homology"/>
<dbReference type="AlphaFoldDB" id="F3L1Z0"/>
<dbReference type="CDD" id="cd02440">
    <property type="entry name" value="AdoMet_MTases"/>
    <property type="match status" value="1"/>
</dbReference>
<feature type="active site" description="Proton acceptor" evidence="7">
    <location>
        <position position="356"/>
    </location>
</feature>
<comment type="catalytic activity">
    <reaction evidence="6 7">
        <text>uridine(54) in tRNA + S-adenosyl-L-methionine = 5-methyluridine(54) in tRNA + S-adenosyl-L-homocysteine + H(+)</text>
        <dbReference type="Rhea" id="RHEA:42712"/>
        <dbReference type="Rhea" id="RHEA-COMP:10167"/>
        <dbReference type="Rhea" id="RHEA-COMP:10193"/>
        <dbReference type="ChEBI" id="CHEBI:15378"/>
        <dbReference type="ChEBI" id="CHEBI:57856"/>
        <dbReference type="ChEBI" id="CHEBI:59789"/>
        <dbReference type="ChEBI" id="CHEBI:65315"/>
        <dbReference type="ChEBI" id="CHEBI:74447"/>
        <dbReference type="EC" id="2.1.1.35"/>
    </reaction>
</comment>
<feature type="binding site" evidence="7">
    <location>
        <position position="297"/>
    </location>
    <ligand>
        <name>S-adenosyl-L-methionine</name>
        <dbReference type="ChEBI" id="CHEBI:59789"/>
    </ligand>
</feature>
<dbReference type="GO" id="GO:0030488">
    <property type="term" value="P:tRNA methylation"/>
    <property type="evidence" value="ECO:0007669"/>
    <property type="project" value="UniProtKB-UniRule"/>
</dbReference>
<dbReference type="Gene3D" id="2.40.50.1070">
    <property type="match status" value="1"/>
</dbReference>
<sequence length="365" mass="41506">MLPNDFQPARYQALLNEKTRRCTELFAPFTDLQPSVHDSPQDAFRMRAEFRIWHDGDDLFYAMFDKDNPKEPLRIDSYPFGSPTIQRLMPALRTAIIDKPVLRERLFQIEFLTSTTKEALVTLIYHKALSDDWEASARALAKTLDCRIIGRSRKQKVVLNGSSISETLNINHSNYHYRYYEQGFTQPNAAINIKMIEWVSQHFGDTSRDLIELYCGLGNFTVPLSQKFRRVLATEVAKSSVHAAHENIALNNIENIAIARLNAAETAQALRGERAFKRLAALPHALGEYDFAAILVDPPRAGLDEDSLRLAQSIDSIAYISCNPETLARDLEPLTQTHTIDAWAVFDQFPYTHHTECGVILSKRP</sequence>
<comment type="function">
    <text evidence="7">Dual-specificity methyltransferase that catalyzes the formation of 5-methyluridine at position 54 (m5U54) in all tRNAs, and that of position 341 (m5U341) in tmRNA (transfer-mRNA).</text>
</comment>
<dbReference type="InterPro" id="IPR030390">
    <property type="entry name" value="MeTrfase_TrmA_AS"/>
</dbReference>
<reference evidence="8 9" key="1">
    <citation type="journal article" date="2011" name="J. Bacteriol.">
        <title>Genome sequence of strain IMCC3088, a proteorhodopsin-containing marine bacterium belonging to the OM60/NOR5 clade.</title>
        <authorList>
            <person name="Jang Y."/>
            <person name="Oh H.M."/>
            <person name="Kang I."/>
            <person name="Lee K."/>
            <person name="Yang S.J."/>
            <person name="Cho J.C."/>
        </authorList>
    </citation>
    <scope>NUCLEOTIDE SEQUENCE [LARGE SCALE GENOMIC DNA]</scope>
    <source>
        <strain evidence="8 9">IMCC3088</strain>
    </source>
</reference>
<evidence type="ECO:0000256" key="1">
    <source>
        <dbReference type="ARBA" id="ARBA00022603"/>
    </source>
</evidence>
<gene>
    <name evidence="7" type="primary">trmA</name>
    <name evidence="8" type="ORF">IMCC3088_1480</name>
</gene>
<dbReference type="PROSITE" id="PS51687">
    <property type="entry name" value="SAM_MT_RNA_M5U"/>
    <property type="match status" value="1"/>
</dbReference>
<dbReference type="InterPro" id="IPR029063">
    <property type="entry name" value="SAM-dependent_MTases_sf"/>
</dbReference>
<name>F3L1Z0_9GAMM</name>
<dbReference type="STRING" id="2518989.IMCC3088_1480"/>
<keyword evidence="9" id="KW-1185">Reference proteome</keyword>
<keyword evidence="3 7" id="KW-0949">S-adenosyl-L-methionine</keyword>
<dbReference type="EC" id="2.1.1.35" evidence="7"/>
<keyword evidence="4 7" id="KW-0819">tRNA processing</keyword>
<dbReference type="GO" id="GO:0005829">
    <property type="term" value="C:cytosol"/>
    <property type="evidence" value="ECO:0007669"/>
    <property type="project" value="TreeGrafter"/>
</dbReference>
<accession>F3L1Z0</accession>
<dbReference type="PANTHER" id="PTHR47790">
    <property type="entry name" value="TRNA/TMRNA (URACIL-C(5))-METHYLTRANSFERASE"/>
    <property type="match status" value="1"/>
</dbReference>
<dbReference type="FunFam" id="3.40.50.150:FF:000012">
    <property type="entry name" value="tRNA/tmRNA (uracil-C(5))-methyltransferase"/>
    <property type="match status" value="1"/>
</dbReference>
<comment type="catalytic activity">
    <reaction evidence="5 7">
        <text>uridine(341) in tmRNA + S-adenosyl-L-methionine = 5-methyluridine(341) in tmRNA + S-adenosyl-L-homocysteine + H(+)</text>
        <dbReference type="Rhea" id="RHEA:43612"/>
        <dbReference type="Rhea" id="RHEA-COMP:10630"/>
        <dbReference type="Rhea" id="RHEA-COMP:10631"/>
        <dbReference type="ChEBI" id="CHEBI:15378"/>
        <dbReference type="ChEBI" id="CHEBI:57856"/>
        <dbReference type="ChEBI" id="CHEBI:59789"/>
        <dbReference type="ChEBI" id="CHEBI:65315"/>
        <dbReference type="ChEBI" id="CHEBI:74447"/>
    </reaction>
</comment>
<evidence type="ECO:0000313" key="9">
    <source>
        <dbReference type="Proteomes" id="UP000005615"/>
    </source>
</evidence>
<protein>
    <recommendedName>
        <fullName evidence="7">tRNA/tmRNA (uracil-C(5))-methyltransferase</fullName>
        <ecNumber evidence="7">2.1.1.35</ecNumber>
    </recommendedName>
    <alternativeName>
        <fullName evidence="7">tRNA (uracil(54)-C(5))-methyltransferase</fullName>
    </alternativeName>
    <alternativeName>
        <fullName evidence="7">tRNA(m5U54)-methyltransferase</fullName>
        <shortName evidence="7">RUMT</shortName>
    </alternativeName>
    <alternativeName>
        <fullName evidence="7">tmRNA (uracil(341)-C(5))-methyltransferase</fullName>
    </alternativeName>
</protein>
<evidence type="ECO:0000256" key="5">
    <source>
        <dbReference type="ARBA" id="ARBA00051255"/>
    </source>
</evidence>
<dbReference type="OrthoDB" id="9804590at2"/>
<evidence type="ECO:0000256" key="6">
    <source>
        <dbReference type="ARBA" id="ARBA00052788"/>
    </source>
</evidence>
<dbReference type="Gene3D" id="3.40.50.150">
    <property type="entry name" value="Vaccinia Virus protein VP39"/>
    <property type="match status" value="1"/>
</dbReference>